<sequence length="739" mass="81632">MKRVNENDEGATENSGVFKKLRFLNVIDESDSVLEGTHDEEERSLAENVVVVVSAEMDGRQGSLDNEVSGDFGNSSVRGLNQADKSNFDLALGHSCQREDIDLNVPIQGFTEEGPMIDQKRTEVIYIVSDDSDDEVKIVCSSSGTGAKDKQKEIPTSSASMGILFSGLEMNLMDDFIDETGAVTVGERNYAGEAEGKADIDNSWLSLDLFNRNDVEVIARQSEALPARPSQYELELLRYEEAAARRRAEATQEILRQTAKRFARPNHLGETNGNRTSGQGNNPPHLNHVEGSFSEKLKLAREMTCKRASQDVIKWKPSVENMDCRISTPVAPSLLDLSVKALAENVEGLVSLELVPDMLRRRLTDVLCDTCKMSLHVLDLLVKGCPTEIRIKNCSWLTDEQFHQAFSSCQTKNLMVLQLDLCGQIMLDLAFKDMSSQSSNVFSSLSIVSLRGACRLSDSGLKELVLAAPNLLSINLGQCSLLTSDAITFIADRLGPNLRELYIDDCPKINAMLILPAFRKFKYLEVLSVGEIQSVTDEFISELINSCGQSIKELDLANCQELTDCSLKTIGSKCLDLRSLNISYLHNITDLGMEHLANGCKSLQKLKLCRNGFSDEAIASFLESCGESLTELSLNNVRKVGPNTAFSLAKCSRKLLTLDLSWCREITDEGFGLIVDSCSSLKLLKVFGCKQITTVFLHGHSNPVVRIIGLNLTPILKNMNLLEPEEMLLRYSSPILTEL</sequence>
<organism evidence="3 4">
    <name type="scientific">Dorcoceras hygrometricum</name>
    <dbReference type="NCBI Taxonomy" id="472368"/>
    <lineage>
        <taxon>Eukaryota</taxon>
        <taxon>Viridiplantae</taxon>
        <taxon>Streptophyta</taxon>
        <taxon>Embryophyta</taxon>
        <taxon>Tracheophyta</taxon>
        <taxon>Spermatophyta</taxon>
        <taxon>Magnoliopsida</taxon>
        <taxon>eudicotyledons</taxon>
        <taxon>Gunneridae</taxon>
        <taxon>Pentapetalae</taxon>
        <taxon>asterids</taxon>
        <taxon>lamiids</taxon>
        <taxon>Lamiales</taxon>
        <taxon>Gesneriaceae</taxon>
        <taxon>Didymocarpoideae</taxon>
        <taxon>Trichosporeae</taxon>
        <taxon>Loxocarpinae</taxon>
        <taxon>Dorcoceras</taxon>
    </lineage>
</organism>
<feature type="region of interest" description="Disordered" evidence="1">
    <location>
        <begin position="261"/>
        <end position="289"/>
    </location>
</feature>
<accession>A0A2Z7CYQ4</accession>
<dbReference type="SUPFAM" id="SSF52047">
    <property type="entry name" value="RNI-like"/>
    <property type="match status" value="1"/>
</dbReference>
<dbReference type="GO" id="GO:0019005">
    <property type="term" value="C:SCF ubiquitin ligase complex"/>
    <property type="evidence" value="ECO:0007669"/>
    <property type="project" value="TreeGrafter"/>
</dbReference>
<dbReference type="PANTHER" id="PTHR13318">
    <property type="entry name" value="PARTNER OF PAIRED, ISOFORM B-RELATED"/>
    <property type="match status" value="1"/>
</dbReference>
<dbReference type="PANTHER" id="PTHR13318:SF101">
    <property type="entry name" value="F-BOX_LRR PROTEIN"/>
    <property type="match status" value="1"/>
</dbReference>
<dbReference type="InterPro" id="IPR006553">
    <property type="entry name" value="Leu-rich_rpt_Cys-con_subtyp"/>
</dbReference>
<proteinExistence type="predicted"/>
<dbReference type="SMART" id="SM00367">
    <property type="entry name" value="LRR_CC"/>
    <property type="match status" value="8"/>
</dbReference>
<dbReference type="Gene3D" id="3.80.10.10">
    <property type="entry name" value="Ribonuclease Inhibitor"/>
    <property type="match status" value="2"/>
</dbReference>
<evidence type="ECO:0000259" key="2">
    <source>
        <dbReference type="Pfam" id="PF25372"/>
    </source>
</evidence>
<dbReference type="InterPro" id="IPR032675">
    <property type="entry name" value="LRR_dom_sf"/>
</dbReference>
<dbReference type="Proteomes" id="UP000250235">
    <property type="component" value="Unassembled WGS sequence"/>
</dbReference>
<feature type="domain" description="F-box/LRR-repeat protein 15-like leucin rich repeat" evidence="2">
    <location>
        <begin position="573"/>
        <end position="694"/>
    </location>
</feature>
<name>A0A2Z7CYQ4_9LAMI</name>
<keyword evidence="4" id="KW-1185">Reference proteome</keyword>
<reference evidence="3 4" key="1">
    <citation type="journal article" date="2015" name="Proc. Natl. Acad. Sci. U.S.A.">
        <title>The resurrection genome of Boea hygrometrica: A blueprint for survival of dehydration.</title>
        <authorList>
            <person name="Xiao L."/>
            <person name="Yang G."/>
            <person name="Zhang L."/>
            <person name="Yang X."/>
            <person name="Zhao S."/>
            <person name="Ji Z."/>
            <person name="Zhou Q."/>
            <person name="Hu M."/>
            <person name="Wang Y."/>
            <person name="Chen M."/>
            <person name="Xu Y."/>
            <person name="Jin H."/>
            <person name="Xiao X."/>
            <person name="Hu G."/>
            <person name="Bao F."/>
            <person name="Hu Y."/>
            <person name="Wan P."/>
            <person name="Li L."/>
            <person name="Deng X."/>
            <person name="Kuang T."/>
            <person name="Xiang C."/>
            <person name="Zhu J.K."/>
            <person name="Oliver M.J."/>
            <person name="He Y."/>
        </authorList>
    </citation>
    <scope>NUCLEOTIDE SEQUENCE [LARGE SCALE GENOMIC DNA]</scope>
    <source>
        <strain evidence="4">cv. XS01</strain>
    </source>
</reference>
<dbReference type="GO" id="GO:0031146">
    <property type="term" value="P:SCF-dependent proteasomal ubiquitin-dependent protein catabolic process"/>
    <property type="evidence" value="ECO:0007669"/>
    <property type="project" value="TreeGrafter"/>
</dbReference>
<dbReference type="InterPro" id="IPR057207">
    <property type="entry name" value="FBXL15_LRR"/>
</dbReference>
<evidence type="ECO:0000256" key="1">
    <source>
        <dbReference type="SAM" id="MobiDB-lite"/>
    </source>
</evidence>
<dbReference type="AlphaFoldDB" id="A0A2Z7CYQ4"/>
<dbReference type="EMBL" id="KQ991566">
    <property type="protein sequence ID" value="KZV51848.1"/>
    <property type="molecule type" value="Genomic_DNA"/>
</dbReference>
<protein>
    <recommendedName>
        <fullName evidence="2">F-box/LRR-repeat protein 15-like leucin rich repeat domain-containing protein</fullName>
    </recommendedName>
</protein>
<dbReference type="OrthoDB" id="10257471at2759"/>
<feature type="compositionally biased region" description="Polar residues" evidence="1">
    <location>
        <begin position="269"/>
        <end position="284"/>
    </location>
</feature>
<dbReference type="Pfam" id="PF25372">
    <property type="entry name" value="DUF7885"/>
    <property type="match status" value="1"/>
</dbReference>
<gene>
    <name evidence="3" type="ORF">F511_06891</name>
</gene>
<evidence type="ECO:0000313" key="3">
    <source>
        <dbReference type="EMBL" id="KZV51848.1"/>
    </source>
</evidence>
<evidence type="ECO:0000313" key="4">
    <source>
        <dbReference type="Proteomes" id="UP000250235"/>
    </source>
</evidence>